<dbReference type="PANTHER" id="PTHR47540:SF6">
    <property type="entry name" value="ZN(II)2CYS6 TRANSCRIPTION FACTOR (EUROFUNG)"/>
    <property type="match status" value="1"/>
</dbReference>
<dbReference type="GO" id="GO:0008270">
    <property type="term" value="F:zinc ion binding"/>
    <property type="evidence" value="ECO:0007669"/>
    <property type="project" value="InterPro"/>
</dbReference>
<dbReference type="InterPro" id="IPR051711">
    <property type="entry name" value="Stress_Response_Reg"/>
</dbReference>
<evidence type="ECO:0000256" key="5">
    <source>
        <dbReference type="ARBA" id="ARBA00023242"/>
    </source>
</evidence>
<keyword evidence="5" id="KW-0539">Nucleus</keyword>
<dbReference type="SMART" id="SM00066">
    <property type="entry name" value="GAL4"/>
    <property type="match status" value="1"/>
</dbReference>
<dbReference type="GO" id="GO:0043565">
    <property type="term" value="F:sequence-specific DNA binding"/>
    <property type="evidence" value="ECO:0007669"/>
    <property type="project" value="TreeGrafter"/>
</dbReference>
<keyword evidence="3" id="KW-0238">DNA-binding</keyword>
<gene>
    <name evidence="7" type="ORF">P280DRAFT_509928</name>
</gene>
<dbReference type="GO" id="GO:0005634">
    <property type="term" value="C:nucleus"/>
    <property type="evidence" value="ECO:0007669"/>
    <property type="project" value="UniProtKB-SubCell"/>
</dbReference>
<dbReference type="AlphaFoldDB" id="A0A6A6RQ30"/>
<evidence type="ECO:0000256" key="3">
    <source>
        <dbReference type="ARBA" id="ARBA00023125"/>
    </source>
</evidence>
<sequence length="299" mass="33599">MRYTASCQKCHSRKAKCSGGHPCLNCSDAGVPTDQCVYPARDRQVKLSHQYIEELLRENERLRNENATTSPAPVANVTIVNGPENGGTSREAVQNPLLEDRPWFHPVASLEMPSCRRNHHEPFSKRVQAMLKDLTKWVEVLPEKFRLKDSVTLCAQPNHIIYIHLRLNQCIILSTSLLRFPQSQSDGDKFNNAVELLHQLRQSGNFGAKEFCEHIDAIKPSMETFEEHSSTQYQSMSHSLIATEPNLTAGMALVDPSLQEFLADPNLDFPTSTNLNFDALQAPYCPEIWGDGWGVVGDI</sequence>
<feature type="domain" description="Zn(2)-C6 fungal-type" evidence="6">
    <location>
        <begin position="6"/>
        <end position="38"/>
    </location>
</feature>
<dbReference type="GO" id="GO:0045944">
    <property type="term" value="P:positive regulation of transcription by RNA polymerase II"/>
    <property type="evidence" value="ECO:0007669"/>
    <property type="project" value="TreeGrafter"/>
</dbReference>
<keyword evidence="8" id="KW-1185">Reference proteome</keyword>
<dbReference type="OrthoDB" id="3266505at2759"/>
<dbReference type="Proteomes" id="UP000799753">
    <property type="component" value="Unassembled WGS sequence"/>
</dbReference>
<dbReference type="GO" id="GO:0000981">
    <property type="term" value="F:DNA-binding transcription factor activity, RNA polymerase II-specific"/>
    <property type="evidence" value="ECO:0007669"/>
    <property type="project" value="InterPro"/>
</dbReference>
<protein>
    <recommendedName>
        <fullName evidence="6">Zn(2)-C6 fungal-type domain-containing protein</fullName>
    </recommendedName>
</protein>
<evidence type="ECO:0000256" key="1">
    <source>
        <dbReference type="ARBA" id="ARBA00004123"/>
    </source>
</evidence>
<dbReference type="EMBL" id="MU006794">
    <property type="protein sequence ID" value="KAF2637307.1"/>
    <property type="molecule type" value="Genomic_DNA"/>
</dbReference>
<dbReference type="Gene3D" id="4.10.240.10">
    <property type="entry name" value="Zn(2)-C6 fungal-type DNA-binding domain"/>
    <property type="match status" value="1"/>
</dbReference>
<proteinExistence type="predicted"/>
<comment type="subcellular location">
    <subcellularLocation>
        <location evidence="1">Nucleus</location>
    </subcellularLocation>
</comment>
<evidence type="ECO:0000259" key="6">
    <source>
        <dbReference type="PROSITE" id="PS50048"/>
    </source>
</evidence>
<evidence type="ECO:0000256" key="4">
    <source>
        <dbReference type="ARBA" id="ARBA00023163"/>
    </source>
</evidence>
<keyword evidence="2" id="KW-0805">Transcription regulation</keyword>
<accession>A0A6A6RQ30</accession>
<keyword evidence="4" id="KW-0804">Transcription</keyword>
<evidence type="ECO:0000313" key="8">
    <source>
        <dbReference type="Proteomes" id="UP000799753"/>
    </source>
</evidence>
<name>A0A6A6RQ30_9PLEO</name>
<dbReference type="PANTHER" id="PTHR47540">
    <property type="entry name" value="THIAMINE REPRESSIBLE GENES REGULATORY PROTEIN THI5"/>
    <property type="match status" value="1"/>
</dbReference>
<dbReference type="PROSITE" id="PS50048">
    <property type="entry name" value="ZN2_CY6_FUNGAL_2"/>
    <property type="match status" value="1"/>
</dbReference>
<dbReference type="InterPro" id="IPR036864">
    <property type="entry name" value="Zn2-C6_fun-type_DNA-bd_sf"/>
</dbReference>
<evidence type="ECO:0000313" key="7">
    <source>
        <dbReference type="EMBL" id="KAF2637307.1"/>
    </source>
</evidence>
<dbReference type="InterPro" id="IPR001138">
    <property type="entry name" value="Zn2Cys6_DnaBD"/>
</dbReference>
<evidence type="ECO:0000256" key="2">
    <source>
        <dbReference type="ARBA" id="ARBA00023015"/>
    </source>
</evidence>
<dbReference type="Pfam" id="PF00172">
    <property type="entry name" value="Zn_clus"/>
    <property type="match status" value="1"/>
</dbReference>
<reference evidence="7" key="1">
    <citation type="journal article" date="2020" name="Stud. Mycol.">
        <title>101 Dothideomycetes genomes: a test case for predicting lifestyles and emergence of pathogens.</title>
        <authorList>
            <person name="Haridas S."/>
            <person name="Albert R."/>
            <person name="Binder M."/>
            <person name="Bloem J."/>
            <person name="Labutti K."/>
            <person name="Salamov A."/>
            <person name="Andreopoulos B."/>
            <person name="Baker S."/>
            <person name="Barry K."/>
            <person name="Bills G."/>
            <person name="Bluhm B."/>
            <person name="Cannon C."/>
            <person name="Castanera R."/>
            <person name="Culley D."/>
            <person name="Daum C."/>
            <person name="Ezra D."/>
            <person name="Gonzalez J."/>
            <person name="Henrissat B."/>
            <person name="Kuo A."/>
            <person name="Liang C."/>
            <person name="Lipzen A."/>
            <person name="Lutzoni F."/>
            <person name="Magnuson J."/>
            <person name="Mondo S."/>
            <person name="Nolan M."/>
            <person name="Ohm R."/>
            <person name="Pangilinan J."/>
            <person name="Park H.-J."/>
            <person name="Ramirez L."/>
            <person name="Alfaro M."/>
            <person name="Sun H."/>
            <person name="Tritt A."/>
            <person name="Yoshinaga Y."/>
            <person name="Zwiers L.-H."/>
            <person name="Turgeon B."/>
            <person name="Goodwin S."/>
            <person name="Spatafora J."/>
            <person name="Crous P."/>
            <person name="Grigoriev I."/>
        </authorList>
    </citation>
    <scope>NUCLEOTIDE SEQUENCE</scope>
    <source>
        <strain evidence="7">CBS 473.64</strain>
    </source>
</reference>
<organism evidence="7 8">
    <name type="scientific">Massarina eburnea CBS 473.64</name>
    <dbReference type="NCBI Taxonomy" id="1395130"/>
    <lineage>
        <taxon>Eukaryota</taxon>
        <taxon>Fungi</taxon>
        <taxon>Dikarya</taxon>
        <taxon>Ascomycota</taxon>
        <taxon>Pezizomycotina</taxon>
        <taxon>Dothideomycetes</taxon>
        <taxon>Pleosporomycetidae</taxon>
        <taxon>Pleosporales</taxon>
        <taxon>Massarineae</taxon>
        <taxon>Massarinaceae</taxon>
        <taxon>Massarina</taxon>
    </lineage>
</organism>
<dbReference type="SUPFAM" id="SSF57701">
    <property type="entry name" value="Zn2/Cys6 DNA-binding domain"/>
    <property type="match status" value="1"/>
</dbReference>